<dbReference type="STRING" id="1798377.A2872_04310"/>
<dbReference type="Proteomes" id="UP000178681">
    <property type="component" value="Unassembled WGS sequence"/>
</dbReference>
<dbReference type="EMBL" id="MFJG01000025">
    <property type="protein sequence ID" value="OGG06164.1"/>
    <property type="molecule type" value="Genomic_DNA"/>
</dbReference>
<dbReference type="AlphaFoldDB" id="A0A1F5Z1G2"/>
<evidence type="ECO:0000313" key="1">
    <source>
        <dbReference type="EMBL" id="OGG06164.1"/>
    </source>
</evidence>
<name>A0A1F5Z1G2_9BACT</name>
<organism evidence="1 2">
    <name type="scientific">Candidatus Gottesmanbacteria bacterium RIFCSPHIGHO2_01_FULL_42_12</name>
    <dbReference type="NCBI Taxonomy" id="1798377"/>
    <lineage>
        <taxon>Bacteria</taxon>
        <taxon>Candidatus Gottesmaniibacteriota</taxon>
    </lineage>
</organism>
<proteinExistence type="predicted"/>
<protein>
    <submittedName>
        <fullName evidence="1">Uncharacterized protein</fullName>
    </submittedName>
</protein>
<reference evidence="1 2" key="1">
    <citation type="journal article" date="2016" name="Nat. Commun.">
        <title>Thousands of microbial genomes shed light on interconnected biogeochemical processes in an aquifer system.</title>
        <authorList>
            <person name="Anantharaman K."/>
            <person name="Brown C.T."/>
            <person name="Hug L.A."/>
            <person name="Sharon I."/>
            <person name="Castelle C.J."/>
            <person name="Probst A.J."/>
            <person name="Thomas B.C."/>
            <person name="Singh A."/>
            <person name="Wilkins M.J."/>
            <person name="Karaoz U."/>
            <person name="Brodie E.L."/>
            <person name="Williams K.H."/>
            <person name="Hubbard S.S."/>
            <person name="Banfield J.F."/>
        </authorList>
    </citation>
    <scope>NUCLEOTIDE SEQUENCE [LARGE SCALE GENOMIC DNA]</scope>
</reference>
<sequence length="278" mass="30619">MAAQKKQLDFENLRARLKVKNLAAQKRIAAHPAFKLISSGALAGSLLLSVPSALPVPSHLLAPVKESDYYANVNIELAASLREVLPAYVQPLTITQEEEISKRIKKVLGIDAVAILENNHLNQTYGNIGAEQHLPRYPGDTAAAHGEFVDRGITPGRGGWGYVTSPEVEKYYIAVQTLYLPDWKTNTKRLSGWYKFRRTVVINPVNGKAIVTAIADAGPSWWTGKHFGGSPEVMAYLKLNTGMQKGPVLVFFLEDSQNLLPLGPVEYNVNNKKYEALL</sequence>
<comment type="caution">
    <text evidence="1">The sequence shown here is derived from an EMBL/GenBank/DDBJ whole genome shotgun (WGS) entry which is preliminary data.</text>
</comment>
<evidence type="ECO:0000313" key="2">
    <source>
        <dbReference type="Proteomes" id="UP000178681"/>
    </source>
</evidence>
<accession>A0A1F5Z1G2</accession>
<gene>
    <name evidence="1" type="ORF">A2872_04310</name>
</gene>